<evidence type="ECO:0000259" key="1">
    <source>
        <dbReference type="Pfam" id="PF22470"/>
    </source>
</evidence>
<accession>A0ABQ6ESL2</accession>
<name>A0ABQ6ESL2_9VIBR</name>
<feature type="domain" description="DNA-binding protein H-NS-like N-terminal" evidence="1">
    <location>
        <begin position="39"/>
        <end position="92"/>
    </location>
</feature>
<sequence>MNKPMSLTTYEMARILEQLEESPEKIMFGKLLTELGNQSQERIRSAAKQVPLELLRDIIYQFQVIADSRKGEQVQLLAEQLKAQGLSVDDLKRYMEKTK</sequence>
<reference evidence="3" key="1">
    <citation type="journal article" date="2019" name="Int. J. Syst. Evol. Microbiol.">
        <title>The Global Catalogue of Microorganisms (GCM) 10K type strain sequencing project: providing services to taxonomists for standard genome sequencing and annotation.</title>
        <authorList>
            <consortium name="The Broad Institute Genomics Platform"/>
            <consortium name="The Broad Institute Genome Sequencing Center for Infectious Disease"/>
            <person name="Wu L."/>
            <person name="Ma J."/>
        </authorList>
    </citation>
    <scope>NUCLEOTIDE SEQUENCE [LARGE SCALE GENOMIC DNA]</scope>
    <source>
        <strain evidence="3">NBRC 111146</strain>
    </source>
</reference>
<organism evidence="2 3">
    <name type="scientific">Vibrio algivorus</name>
    <dbReference type="NCBI Taxonomy" id="1667024"/>
    <lineage>
        <taxon>Bacteria</taxon>
        <taxon>Pseudomonadati</taxon>
        <taxon>Pseudomonadota</taxon>
        <taxon>Gammaproteobacteria</taxon>
        <taxon>Vibrionales</taxon>
        <taxon>Vibrionaceae</taxon>
        <taxon>Vibrio</taxon>
    </lineage>
</organism>
<keyword evidence="3" id="KW-1185">Reference proteome</keyword>
<dbReference type="Pfam" id="PF22470">
    <property type="entry name" value="Histone_HNS_N"/>
    <property type="match status" value="1"/>
</dbReference>
<dbReference type="InterPro" id="IPR054180">
    <property type="entry name" value="H-NS-like_N"/>
</dbReference>
<proteinExistence type="predicted"/>
<comment type="caution">
    <text evidence="2">The sequence shown here is derived from an EMBL/GenBank/DDBJ whole genome shotgun (WGS) entry which is preliminary data.</text>
</comment>
<evidence type="ECO:0000313" key="3">
    <source>
        <dbReference type="Proteomes" id="UP001157156"/>
    </source>
</evidence>
<evidence type="ECO:0000313" key="2">
    <source>
        <dbReference type="EMBL" id="GLT16143.1"/>
    </source>
</evidence>
<gene>
    <name evidence="2" type="ORF">GCM10007931_31190</name>
</gene>
<protein>
    <recommendedName>
        <fullName evidence="1">DNA-binding protein H-NS-like N-terminal domain-containing protein</fullName>
    </recommendedName>
</protein>
<dbReference type="Proteomes" id="UP001157156">
    <property type="component" value="Unassembled WGS sequence"/>
</dbReference>
<dbReference type="EMBL" id="BSPV01000019">
    <property type="protein sequence ID" value="GLT16143.1"/>
    <property type="molecule type" value="Genomic_DNA"/>
</dbReference>